<accession>A0ABU0PE81</accession>
<protein>
    <submittedName>
        <fullName evidence="1">Uncharacterized protein</fullName>
    </submittedName>
</protein>
<evidence type="ECO:0000313" key="2">
    <source>
        <dbReference type="Proteomes" id="UP001239085"/>
    </source>
</evidence>
<name>A0ABU0PE81_9MICO</name>
<gene>
    <name evidence="1" type="ORF">QFZ46_003788</name>
</gene>
<dbReference type="EMBL" id="JAUSXK010000001">
    <property type="protein sequence ID" value="MDQ0645628.1"/>
    <property type="molecule type" value="Genomic_DNA"/>
</dbReference>
<evidence type="ECO:0000313" key="1">
    <source>
        <dbReference type="EMBL" id="MDQ0645628.1"/>
    </source>
</evidence>
<sequence length="152" mass="17404">MGVALIEHLKFFARLRPARPCVTSPPADNATLQYAVITAGASDPVRPTLVLTDWSVDMSPMPDPRFELKKITDTEWLVLDHRYVASDARRTVACIYQLEQTDVEVVWLRDLPLAERYTGAFDVLEDVERFYTRHRWQRPVLIPHMPPMAATA</sequence>
<dbReference type="Proteomes" id="UP001239085">
    <property type="component" value="Unassembled WGS sequence"/>
</dbReference>
<organism evidence="1 2">
    <name type="scientific">Microbacterium murale</name>
    <dbReference type="NCBI Taxonomy" id="1081040"/>
    <lineage>
        <taxon>Bacteria</taxon>
        <taxon>Bacillati</taxon>
        <taxon>Actinomycetota</taxon>
        <taxon>Actinomycetes</taxon>
        <taxon>Micrococcales</taxon>
        <taxon>Microbacteriaceae</taxon>
        <taxon>Microbacterium</taxon>
    </lineage>
</organism>
<keyword evidence="2" id="KW-1185">Reference proteome</keyword>
<reference evidence="1 2" key="1">
    <citation type="submission" date="2023-07" db="EMBL/GenBank/DDBJ databases">
        <title>Comparative genomics of wheat-associated soil bacteria to identify genetic determinants of phenazine resistance.</title>
        <authorList>
            <person name="Mouncey N."/>
        </authorList>
    </citation>
    <scope>NUCLEOTIDE SEQUENCE [LARGE SCALE GENOMIC DNA]</scope>
    <source>
        <strain evidence="1 2">W2I7</strain>
    </source>
</reference>
<proteinExistence type="predicted"/>
<comment type="caution">
    <text evidence="1">The sequence shown here is derived from an EMBL/GenBank/DDBJ whole genome shotgun (WGS) entry which is preliminary data.</text>
</comment>
<dbReference type="RefSeq" id="WP_307364072.1">
    <property type="nucleotide sequence ID" value="NZ_JAUSXK010000001.1"/>
</dbReference>